<reference evidence="2" key="1">
    <citation type="journal article" date="2015" name="Nature">
        <title>Complex archaea that bridge the gap between prokaryotes and eukaryotes.</title>
        <authorList>
            <person name="Spang A."/>
            <person name="Saw J.H."/>
            <person name="Jorgensen S.L."/>
            <person name="Zaremba-Niedzwiedzka K."/>
            <person name="Martijn J."/>
            <person name="Lind A.E."/>
            <person name="van Eijk R."/>
            <person name="Schleper C."/>
            <person name="Guy L."/>
            <person name="Ettema T.J."/>
        </authorList>
    </citation>
    <scope>NUCLEOTIDE SEQUENCE</scope>
</reference>
<feature type="transmembrane region" description="Helical" evidence="1">
    <location>
        <begin position="6"/>
        <end position="24"/>
    </location>
</feature>
<dbReference type="AlphaFoldDB" id="A0A0F9W505"/>
<feature type="transmembrane region" description="Helical" evidence="1">
    <location>
        <begin position="69"/>
        <end position="88"/>
    </location>
</feature>
<evidence type="ECO:0000313" key="2">
    <source>
        <dbReference type="EMBL" id="KKO12346.1"/>
    </source>
</evidence>
<keyword evidence="1" id="KW-0812">Transmembrane</keyword>
<dbReference type="EMBL" id="LAZR01000001">
    <property type="protein sequence ID" value="KKO12346.1"/>
    <property type="molecule type" value="Genomic_DNA"/>
</dbReference>
<keyword evidence="1" id="KW-1133">Transmembrane helix</keyword>
<organism evidence="2">
    <name type="scientific">marine sediment metagenome</name>
    <dbReference type="NCBI Taxonomy" id="412755"/>
    <lineage>
        <taxon>unclassified sequences</taxon>
        <taxon>metagenomes</taxon>
        <taxon>ecological metagenomes</taxon>
    </lineage>
</organism>
<name>A0A0F9W505_9ZZZZ</name>
<sequence>MTQHEYIFIAVSIILGLAITRLLHTMAMLTRAHTRVLFHWSSALWAFSIMLYILHLWWVGWELREIEAWTFFDFMVLVFGSSCIYGAAEMALSAPDTGDLDMLHENQHIGRLSALSMLLYFLVGPYVNVFMYDNAIMPSIAVPSVGILLMVLVITLPQRFSLWSVLFALYSLMVIVLTV</sequence>
<evidence type="ECO:0000256" key="1">
    <source>
        <dbReference type="SAM" id="Phobius"/>
    </source>
</evidence>
<feature type="transmembrane region" description="Helical" evidence="1">
    <location>
        <begin position="135"/>
        <end position="153"/>
    </location>
</feature>
<protein>
    <submittedName>
        <fullName evidence="2">Uncharacterized protein</fullName>
    </submittedName>
</protein>
<keyword evidence="1" id="KW-0472">Membrane</keyword>
<feature type="transmembrane region" description="Helical" evidence="1">
    <location>
        <begin position="36"/>
        <end position="57"/>
    </location>
</feature>
<feature type="transmembrane region" description="Helical" evidence="1">
    <location>
        <begin position="160"/>
        <end position="178"/>
    </location>
</feature>
<proteinExistence type="predicted"/>
<gene>
    <name evidence="2" type="ORF">LCGC14_0003560</name>
</gene>
<comment type="caution">
    <text evidence="2">The sequence shown here is derived from an EMBL/GenBank/DDBJ whole genome shotgun (WGS) entry which is preliminary data.</text>
</comment>
<accession>A0A0F9W505</accession>
<feature type="transmembrane region" description="Helical" evidence="1">
    <location>
        <begin position="109"/>
        <end position="129"/>
    </location>
</feature>